<accession>A0ACB8WLD5</accession>
<gene>
    <name evidence="1" type="ORF">L3Q82_025618</name>
</gene>
<protein>
    <submittedName>
        <fullName evidence="1">Uncharacterized protein</fullName>
    </submittedName>
</protein>
<comment type="caution">
    <text evidence="1">The sequence shown here is derived from an EMBL/GenBank/DDBJ whole genome shotgun (WGS) entry which is preliminary data.</text>
</comment>
<evidence type="ECO:0000313" key="2">
    <source>
        <dbReference type="Proteomes" id="UP000831701"/>
    </source>
</evidence>
<keyword evidence="2" id="KW-1185">Reference proteome</keyword>
<dbReference type="Proteomes" id="UP000831701">
    <property type="component" value="Chromosome 8"/>
</dbReference>
<evidence type="ECO:0000313" key="1">
    <source>
        <dbReference type="EMBL" id="KAI3368614.1"/>
    </source>
</evidence>
<proteinExistence type="predicted"/>
<reference evidence="1" key="1">
    <citation type="submission" date="2022-04" db="EMBL/GenBank/DDBJ databases">
        <title>Jade perch genome.</title>
        <authorList>
            <person name="Chao B."/>
        </authorList>
    </citation>
    <scope>NUCLEOTIDE SEQUENCE</scope>
    <source>
        <strain evidence="1">CB-2022</strain>
    </source>
</reference>
<feature type="non-terminal residue" evidence="1">
    <location>
        <position position="477"/>
    </location>
</feature>
<dbReference type="EMBL" id="CM041538">
    <property type="protein sequence ID" value="KAI3368614.1"/>
    <property type="molecule type" value="Genomic_DNA"/>
</dbReference>
<organism evidence="1 2">
    <name type="scientific">Scortum barcoo</name>
    <name type="common">barcoo grunter</name>
    <dbReference type="NCBI Taxonomy" id="214431"/>
    <lineage>
        <taxon>Eukaryota</taxon>
        <taxon>Metazoa</taxon>
        <taxon>Chordata</taxon>
        <taxon>Craniata</taxon>
        <taxon>Vertebrata</taxon>
        <taxon>Euteleostomi</taxon>
        <taxon>Actinopterygii</taxon>
        <taxon>Neopterygii</taxon>
        <taxon>Teleostei</taxon>
        <taxon>Neoteleostei</taxon>
        <taxon>Acanthomorphata</taxon>
        <taxon>Eupercaria</taxon>
        <taxon>Centrarchiformes</taxon>
        <taxon>Terapontoidei</taxon>
        <taxon>Terapontidae</taxon>
        <taxon>Scortum</taxon>
    </lineage>
</organism>
<name>A0ACB8WLD5_9TELE</name>
<sequence length="477" mass="54305">MAVVVKTLIQARPVGKESLLCTNIPFLYRSNSDTFSTRFQEDFKPHSSKRREPVRQLPPAQMDHRDTAHIKEYQTEMKASYHSHPLPKTTHTAQWPTLCTNFKMHADLREETFLTTQSQEFQPRPFQPPPAPIPLLEATKKIQQVEKTLETTNRAFFPTHRCSPIVKATVKHLEEGFPTIKGDRCHRTSVSEYNDVFQGTRSRAAQSVKKHTSSVSMGNPVKIAETETTHAASFSWPIVCRPSMVKDRLTLNLGNFSEDSWVSTSREAFCYHKPGESDPVVPARRNRNYSSLPKGDTDVRRNKEMMSVTINRISFPDLKNTERPVYVPGPDLLTRSHVQFSPARLSGLYYTTTAKDHFSKPNGEPARPDIHLKLSGPGMTLSSIRSFTLELDGPADAAFTGGEVVSGQVVLELRRDTRVHSMKVQGRGVATAHWLENRGMNSVYNDYTSKITYFRKRQHLIRGQWRKLQVVLFSWIE</sequence>